<organism evidence="6 7">
    <name type="scientific">Gordonia polyisoprenivorans</name>
    <dbReference type="NCBI Taxonomy" id="84595"/>
    <lineage>
        <taxon>Bacteria</taxon>
        <taxon>Bacillati</taxon>
        <taxon>Actinomycetota</taxon>
        <taxon>Actinomycetes</taxon>
        <taxon>Mycobacteriales</taxon>
        <taxon>Gordoniaceae</taxon>
        <taxon>Gordonia</taxon>
    </lineage>
</organism>
<evidence type="ECO:0000259" key="5">
    <source>
        <dbReference type="PROSITE" id="PS50921"/>
    </source>
</evidence>
<keyword evidence="1" id="KW-0808">Transferase</keyword>
<dbReference type="SUPFAM" id="SSF55781">
    <property type="entry name" value="GAF domain-like"/>
    <property type="match status" value="1"/>
</dbReference>
<dbReference type="Pfam" id="PF03861">
    <property type="entry name" value="ANTAR"/>
    <property type="match status" value="1"/>
</dbReference>
<dbReference type="SUPFAM" id="SSF52172">
    <property type="entry name" value="CheY-like"/>
    <property type="match status" value="1"/>
</dbReference>
<keyword evidence="3" id="KW-0805">Transcription regulation</keyword>
<evidence type="ECO:0000256" key="1">
    <source>
        <dbReference type="ARBA" id="ARBA00022679"/>
    </source>
</evidence>
<dbReference type="InterPro" id="IPR005561">
    <property type="entry name" value="ANTAR"/>
</dbReference>
<dbReference type="PIRSF" id="PIRSF036625">
    <property type="entry name" value="GAF_ANTAR"/>
    <property type="match status" value="1"/>
</dbReference>
<dbReference type="AlphaFoldDB" id="A0A846WTP2"/>
<feature type="domain" description="ANTAR" evidence="5">
    <location>
        <begin position="173"/>
        <end position="234"/>
    </location>
</feature>
<dbReference type="GO" id="GO:0016301">
    <property type="term" value="F:kinase activity"/>
    <property type="evidence" value="ECO:0007669"/>
    <property type="project" value="UniProtKB-KW"/>
</dbReference>
<dbReference type="InterPro" id="IPR003018">
    <property type="entry name" value="GAF"/>
</dbReference>
<dbReference type="InterPro" id="IPR012074">
    <property type="entry name" value="GAF_ANTAR"/>
</dbReference>
<dbReference type="Gene3D" id="1.10.10.10">
    <property type="entry name" value="Winged helix-like DNA-binding domain superfamily/Winged helix DNA-binding domain"/>
    <property type="match status" value="1"/>
</dbReference>
<dbReference type="EMBL" id="JAAXPC010000017">
    <property type="protein sequence ID" value="NKY04316.1"/>
    <property type="molecule type" value="Genomic_DNA"/>
</dbReference>
<keyword evidence="2" id="KW-0418">Kinase</keyword>
<protein>
    <submittedName>
        <fullName evidence="6">GAF and ANTAR domain-containing protein</fullName>
    </submittedName>
</protein>
<dbReference type="Pfam" id="PF13185">
    <property type="entry name" value="GAF_2"/>
    <property type="match status" value="1"/>
</dbReference>
<keyword evidence="4" id="KW-0804">Transcription</keyword>
<reference evidence="6 7" key="1">
    <citation type="submission" date="2020-04" db="EMBL/GenBank/DDBJ databases">
        <title>MicrobeNet Type strains.</title>
        <authorList>
            <person name="Nicholson A.C."/>
        </authorList>
    </citation>
    <scope>NUCLEOTIDE SEQUENCE [LARGE SCALE GENOMIC DNA]</scope>
    <source>
        <strain evidence="6 7">ATCC BAA-14</strain>
    </source>
</reference>
<dbReference type="InterPro" id="IPR036388">
    <property type="entry name" value="WH-like_DNA-bd_sf"/>
</dbReference>
<sequence length="246" mass="27212">MTHTEDSGASIHAKIAELARAVHGVSEAEFGPDRVIRHVTESAVQILPDVDHAGFTMVVRDAAGTPTLESTAETDLIARQFDVLQHEYGDGPCFEAIWNERIVGIDDVETEPRWPELMRAVRERTPIRSNLSIQLYVSGRELGALNLFSGTPHAFDEEARDLAETLATHAAIALNTAHRGEQFRSALASRDLIGQAKGMIMERFRVDAVRAFEIIRRLSQESNTPVAEVAARIVAAEEFDDRERSS</sequence>
<evidence type="ECO:0000256" key="4">
    <source>
        <dbReference type="ARBA" id="ARBA00023163"/>
    </source>
</evidence>
<evidence type="ECO:0000313" key="6">
    <source>
        <dbReference type="EMBL" id="NKY04316.1"/>
    </source>
</evidence>
<dbReference type="RefSeq" id="WP_006369955.1">
    <property type="nucleotide sequence ID" value="NZ_CP085887.1"/>
</dbReference>
<dbReference type="Proteomes" id="UP000563898">
    <property type="component" value="Unassembled WGS sequence"/>
</dbReference>
<evidence type="ECO:0000256" key="3">
    <source>
        <dbReference type="ARBA" id="ARBA00023015"/>
    </source>
</evidence>
<gene>
    <name evidence="6" type="ORF">HGA05_22370</name>
</gene>
<comment type="caution">
    <text evidence="6">The sequence shown here is derived from an EMBL/GenBank/DDBJ whole genome shotgun (WGS) entry which is preliminary data.</text>
</comment>
<dbReference type="SMART" id="SM00065">
    <property type="entry name" value="GAF"/>
    <property type="match status" value="1"/>
</dbReference>
<accession>A0A846WTP2</accession>
<dbReference type="Gene3D" id="3.30.450.40">
    <property type="match status" value="1"/>
</dbReference>
<dbReference type="SMART" id="SM01012">
    <property type="entry name" value="ANTAR"/>
    <property type="match status" value="1"/>
</dbReference>
<evidence type="ECO:0000256" key="2">
    <source>
        <dbReference type="ARBA" id="ARBA00022777"/>
    </source>
</evidence>
<name>A0A846WTP2_9ACTN</name>
<dbReference type="InterPro" id="IPR029016">
    <property type="entry name" value="GAF-like_dom_sf"/>
</dbReference>
<dbReference type="GO" id="GO:0003723">
    <property type="term" value="F:RNA binding"/>
    <property type="evidence" value="ECO:0007669"/>
    <property type="project" value="InterPro"/>
</dbReference>
<dbReference type="InterPro" id="IPR011006">
    <property type="entry name" value="CheY-like_superfamily"/>
</dbReference>
<dbReference type="PROSITE" id="PS50921">
    <property type="entry name" value="ANTAR"/>
    <property type="match status" value="1"/>
</dbReference>
<proteinExistence type="predicted"/>
<evidence type="ECO:0000313" key="7">
    <source>
        <dbReference type="Proteomes" id="UP000563898"/>
    </source>
</evidence>